<organism evidence="1 2">
    <name type="scientific">Waterburya agarophytonicola KI4</name>
    <dbReference type="NCBI Taxonomy" id="2874699"/>
    <lineage>
        <taxon>Bacteria</taxon>
        <taxon>Bacillati</taxon>
        <taxon>Cyanobacteriota</taxon>
        <taxon>Cyanophyceae</taxon>
        <taxon>Pleurocapsales</taxon>
        <taxon>Hyellaceae</taxon>
        <taxon>Waterburya</taxon>
        <taxon>Waterburya agarophytonicola</taxon>
    </lineage>
</organism>
<comment type="caution">
    <text evidence="1">The sequence shown here is derived from an EMBL/GenBank/DDBJ whole genome shotgun (WGS) entry which is preliminary data.</text>
</comment>
<gene>
    <name evidence="1" type="ORF">I4641_05990</name>
</gene>
<protein>
    <submittedName>
        <fullName evidence="1">Tocopherol cyclase family protein</fullName>
    </submittedName>
</protein>
<dbReference type="EMBL" id="JADWDC010000010">
    <property type="protein sequence ID" value="MCC0176529.1"/>
    <property type="molecule type" value="Genomic_DNA"/>
</dbReference>
<dbReference type="Pfam" id="PF14249">
    <property type="entry name" value="Tocopherol_cycl"/>
    <property type="match status" value="1"/>
</dbReference>
<reference evidence="1" key="1">
    <citation type="journal article" date="2021" name="Antonie Van Leeuwenhoek">
        <title>Draft genome and description of Waterburya agarophytonicola gen. nov. sp. nov. (Pleurocapsales, Cyanobacteria): a seaweed symbiont.</title>
        <authorList>
            <person name="Bonthond G."/>
            <person name="Shalygin S."/>
            <person name="Bayer T."/>
            <person name="Weinberger F."/>
        </authorList>
    </citation>
    <scope>NUCLEOTIDE SEQUENCE</scope>
    <source>
        <strain evidence="1">KI4</strain>
    </source>
</reference>
<dbReference type="GO" id="GO:0009976">
    <property type="term" value="F:tocopherol cyclase activity"/>
    <property type="evidence" value="ECO:0007669"/>
    <property type="project" value="InterPro"/>
</dbReference>
<evidence type="ECO:0000313" key="1">
    <source>
        <dbReference type="EMBL" id="MCC0176529.1"/>
    </source>
</evidence>
<evidence type="ECO:0000313" key="2">
    <source>
        <dbReference type="Proteomes" id="UP000729733"/>
    </source>
</evidence>
<dbReference type="Proteomes" id="UP000729733">
    <property type="component" value="Unassembled WGS sequence"/>
</dbReference>
<dbReference type="PANTHER" id="PTHR35309">
    <property type="match status" value="1"/>
</dbReference>
<accession>A0A964BNU2</accession>
<keyword evidence="2" id="KW-1185">Reference proteome</keyword>
<sequence length="366" mass="41651">MNSSPIIQKKDFDVPHDGYHWNNITNNYFEGWYYRLTLPEINQTFAFMYSIQDPLGKQANSGGAVQILGIDETYLCRAIANIDKFFAARDSLSFGHWGKTSLRDKPLLLSPAKFDRHITEGYQATAHLNQGSIYDPLHNEYCRWEYQIEPIYGWGNSSQPQQSTAGLLSYLPIFEPGWQITLAHGLAAGWIEWKGKLYQFDNAPAYSEKNWGGSFPSKWFWLNCNSFVDQSDLAITAGGGIRQVLWWEEEVALIGIHYRGKFYEFAPWNSQVGWEIEPWGKWQMQAVSSEFEVSLTGVTDSLGTYVRTPTAKGLVFNCRDTTQGQLDLELRDRNGKLIIKANSNLAGLEVGGDPWNDIWRSDGRGD</sequence>
<dbReference type="RefSeq" id="WP_229639567.1">
    <property type="nucleotide sequence ID" value="NZ_JADWDC010000010.1"/>
</dbReference>
<dbReference type="AlphaFoldDB" id="A0A964BNU2"/>
<dbReference type="InterPro" id="IPR025893">
    <property type="entry name" value="Tocopherol_cyclase"/>
</dbReference>
<name>A0A964BNU2_9CYAN</name>
<proteinExistence type="predicted"/>
<dbReference type="PANTHER" id="PTHR35309:SF4">
    <property type="entry name" value="TOCOPHEROL CYCLASE"/>
    <property type="match status" value="1"/>
</dbReference>